<comment type="caution">
    <text evidence="3">The sequence shown here is derived from an EMBL/GenBank/DDBJ whole genome shotgun (WGS) entry which is preliminary data.</text>
</comment>
<keyword evidence="1" id="KW-0472">Membrane</keyword>
<feature type="transmembrane region" description="Helical" evidence="1">
    <location>
        <begin position="342"/>
        <end position="360"/>
    </location>
</feature>
<dbReference type="EMBL" id="JAADJZ010000002">
    <property type="protein sequence ID" value="KAF2877428.1"/>
    <property type="molecule type" value="Genomic_DNA"/>
</dbReference>
<keyword evidence="1" id="KW-0812">Transmembrane</keyword>
<dbReference type="InterPro" id="IPR046529">
    <property type="entry name" value="DUF6594"/>
</dbReference>
<dbReference type="AlphaFoldDB" id="A0A7C8IEK9"/>
<feature type="transmembrane region" description="Helical" evidence="1">
    <location>
        <begin position="314"/>
        <end position="336"/>
    </location>
</feature>
<evidence type="ECO:0000313" key="4">
    <source>
        <dbReference type="Proteomes" id="UP000481861"/>
    </source>
</evidence>
<keyword evidence="4" id="KW-1185">Reference proteome</keyword>
<proteinExistence type="predicted"/>
<feature type="transmembrane region" description="Helical" evidence="1">
    <location>
        <begin position="280"/>
        <end position="302"/>
    </location>
</feature>
<dbReference type="OrthoDB" id="3533814at2759"/>
<organism evidence="3 4">
    <name type="scientific">Massariosphaeria phaeospora</name>
    <dbReference type="NCBI Taxonomy" id="100035"/>
    <lineage>
        <taxon>Eukaryota</taxon>
        <taxon>Fungi</taxon>
        <taxon>Dikarya</taxon>
        <taxon>Ascomycota</taxon>
        <taxon>Pezizomycotina</taxon>
        <taxon>Dothideomycetes</taxon>
        <taxon>Pleosporomycetidae</taxon>
        <taxon>Pleosporales</taxon>
        <taxon>Pleosporales incertae sedis</taxon>
        <taxon>Massariosphaeria</taxon>
    </lineage>
</organism>
<dbReference type="Pfam" id="PF20237">
    <property type="entry name" value="DUF6594"/>
    <property type="match status" value="1"/>
</dbReference>
<protein>
    <recommendedName>
        <fullName evidence="2">DUF6594 domain-containing protein</fullName>
    </recommendedName>
</protein>
<name>A0A7C8IEK9_9PLEO</name>
<gene>
    <name evidence="3" type="ORF">BDV95DRAFT_146952</name>
</gene>
<dbReference type="Proteomes" id="UP000481861">
    <property type="component" value="Unassembled WGS sequence"/>
</dbReference>
<accession>A0A7C8IEK9</accession>
<sequence length="362" mass="40973">MAQDFGVSARVPEKQWSVASQTPGDAIINIDIDSRATTTVNTHSLYSSKSPEDSTKPTAAEIAAANLEINHTITIPLHDYPNGIPLQAAFQSSDQSFSIYRSFDYLHSRVILELQDELRCLEDGLADLDRIDNNPRRIKCITSRAGDIKQAKRDNKPSERASLLSRIRETLVNYDEMLSRARDLNAFQRPSHRDYRSLRRWFWNEKPLCSSREEAFIKRKEDLVTLRHGREWAGFDGLVEEIVSKMPTCWLKRYIFTTPALRAKTSDTHIFYCSASRIEALVNLLITLIIFVLLVLPVVAMYKLTAIGDRNNTFDAIGILVVFTLLFSVAMGVLTRAKRHELFAAGAGYAAVLVVFISNFQK</sequence>
<evidence type="ECO:0000313" key="3">
    <source>
        <dbReference type="EMBL" id="KAF2877428.1"/>
    </source>
</evidence>
<dbReference type="PANTHER" id="PTHR34502:SF3">
    <property type="entry name" value="DUF6594 DOMAIN-CONTAINING PROTEIN"/>
    <property type="match status" value="1"/>
</dbReference>
<evidence type="ECO:0000256" key="1">
    <source>
        <dbReference type="SAM" id="Phobius"/>
    </source>
</evidence>
<evidence type="ECO:0000259" key="2">
    <source>
        <dbReference type="Pfam" id="PF20237"/>
    </source>
</evidence>
<feature type="domain" description="DUF6594" evidence="2">
    <location>
        <begin position="85"/>
        <end position="354"/>
    </location>
</feature>
<reference evidence="3 4" key="1">
    <citation type="submission" date="2020-01" db="EMBL/GenBank/DDBJ databases">
        <authorList>
            <consortium name="DOE Joint Genome Institute"/>
            <person name="Haridas S."/>
            <person name="Albert R."/>
            <person name="Binder M."/>
            <person name="Bloem J."/>
            <person name="Labutti K."/>
            <person name="Salamov A."/>
            <person name="Andreopoulos B."/>
            <person name="Baker S.E."/>
            <person name="Barry K."/>
            <person name="Bills G."/>
            <person name="Bluhm B.H."/>
            <person name="Cannon C."/>
            <person name="Castanera R."/>
            <person name="Culley D.E."/>
            <person name="Daum C."/>
            <person name="Ezra D."/>
            <person name="Gonzalez J.B."/>
            <person name="Henrissat B."/>
            <person name="Kuo A."/>
            <person name="Liang C."/>
            <person name="Lipzen A."/>
            <person name="Lutzoni F."/>
            <person name="Magnuson J."/>
            <person name="Mondo S."/>
            <person name="Nolan M."/>
            <person name="Ohm R."/>
            <person name="Pangilinan J."/>
            <person name="Park H.-J.H."/>
            <person name="Ramirez L."/>
            <person name="Alfaro M."/>
            <person name="Sun H."/>
            <person name="Tritt A."/>
            <person name="Yoshinaga Y."/>
            <person name="Zwiers L.-H.L."/>
            <person name="Turgeon B.G."/>
            <person name="Goodwin S.B."/>
            <person name="Spatafora J.W."/>
            <person name="Crous P.W."/>
            <person name="Grigoriev I.V."/>
        </authorList>
    </citation>
    <scope>NUCLEOTIDE SEQUENCE [LARGE SCALE GENOMIC DNA]</scope>
    <source>
        <strain evidence="3 4">CBS 611.86</strain>
    </source>
</reference>
<keyword evidence="1" id="KW-1133">Transmembrane helix</keyword>
<dbReference type="PANTHER" id="PTHR34502">
    <property type="entry name" value="DUF6594 DOMAIN-CONTAINING PROTEIN-RELATED"/>
    <property type="match status" value="1"/>
</dbReference>